<comment type="similarity">
    <text evidence="1">Belongs to the SecY/SEC61-alpha family.</text>
</comment>
<accession>A0A8R1V0F3</accession>
<proteinExistence type="inferred from homology"/>
<accession>A0A2A6BU75</accession>
<reference evidence="3" key="1">
    <citation type="journal article" date="2008" name="Nat. Genet.">
        <title>The Pristionchus pacificus genome provides a unique perspective on nematode lifestyle and parasitism.</title>
        <authorList>
            <person name="Dieterich C."/>
            <person name="Clifton S.W."/>
            <person name="Schuster L.N."/>
            <person name="Chinwalla A."/>
            <person name="Delehaunty K."/>
            <person name="Dinkelacker I."/>
            <person name="Fulton L."/>
            <person name="Fulton R."/>
            <person name="Godfrey J."/>
            <person name="Minx P."/>
            <person name="Mitreva M."/>
            <person name="Roeseler W."/>
            <person name="Tian H."/>
            <person name="Witte H."/>
            <person name="Yang S.P."/>
            <person name="Wilson R.K."/>
            <person name="Sommer R.J."/>
        </authorList>
    </citation>
    <scope>NUCLEOTIDE SEQUENCE [LARGE SCALE GENOMIC DNA]</scope>
    <source>
        <strain evidence="3">PS312</strain>
    </source>
</reference>
<dbReference type="Gene3D" id="1.10.3370.10">
    <property type="entry name" value="SecY subunit domain"/>
    <property type="match status" value="1"/>
</dbReference>
<dbReference type="InterPro" id="IPR023201">
    <property type="entry name" value="SecY_dom_sf"/>
</dbReference>
<evidence type="ECO:0000313" key="3">
    <source>
        <dbReference type="Proteomes" id="UP000005239"/>
    </source>
</evidence>
<dbReference type="AlphaFoldDB" id="A0A2A6BU75"/>
<dbReference type="Proteomes" id="UP000005239">
    <property type="component" value="Unassembled WGS sequence"/>
</dbReference>
<dbReference type="GO" id="GO:0006616">
    <property type="term" value="P:SRP-dependent cotranslational protein targeting to membrane, translocation"/>
    <property type="evidence" value="ECO:0000318"/>
    <property type="project" value="GO_Central"/>
</dbReference>
<dbReference type="EnsemblMetazoa" id="PPA43328.1">
    <property type="protein sequence ID" value="PPA43328.1"/>
    <property type="gene ID" value="WBGene00281697"/>
</dbReference>
<protein>
    <submittedName>
        <fullName evidence="2">Uncharacterized protein</fullName>
    </submittedName>
</protein>
<dbReference type="PANTHER" id="PTHR10906">
    <property type="entry name" value="SECY/SEC61-ALPHA FAMILY MEMBER"/>
    <property type="match status" value="1"/>
</dbReference>
<dbReference type="GO" id="GO:0043022">
    <property type="term" value="F:ribosome binding"/>
    <property type="evidence" value="ECO:0000318"/>
    <property type="project" value="GO_Central"/>
</dbReference>
<dbReference type="Pfam" id="PF00344">
    <property type="entry name" value="SecY"/>
    <property type="match status" value="1"/>
</dbReference>
<sequence length="412" mass="45639">MGAGICLLIVVQLVFAGLIVLLIDKLLKKGYGLVSGISLFIATNICVTIMWKAFSPATMNTGRGTEFEGAAIVALFHLLATRSDKARALREPFYRQNLPNLMATILVFGVVIYFQVKIVICRASVSIFPTKSARYRCQYSSYPIKLFYTSNILIFLQSALVSNFYVISQMLASKFGGNILSDASGAAASPLEESATISLLSRRLDTCSKTLFTASSKLCSCSDRVPSSLRRGSMCLALLPRTLPSSSRSRIWSREDIIHPHPTAAAFRGLCIGALFVTADFMGVWFARSVVKPRPLPFLAARMPVERCGERLHRRVFRLPFVLYGDRSLLLSSLFSFLFHFLSCSFFVVVSLPPPISSLNFDSSRLELSCSIDGIASAFYCLHLFSCLHFISPRPEPTAKHHQWLLGRGAWE</sequence>
<dbReference type="GO" id="GO:0008320">
    <property type="term" value="F:protein transmembrane transporter activity"/>
    <property type="evidence" value="ECO:0000318"/>
    <property type="project" value="GO_Central"/>
</dbReference>
<dbReference type="InterPro" id="IPR002208">
    <property type="entry name" value="SecY/SEC61-alpha"/>
</dbReference>
<dbReference type="GO" id="GO:0005784">
    <property type="term" value="C:Sec61 translocon complex"/>
    <property type="evidence" value="ECO:0000318"/>
    <property type="project" value="GO_Central"/>
</dbReference>
<evidence type="ECO:0000313" key="2">
    <source>
        <dbReference type="EnsemblMetazoa" id="PPA43328.1"/>
    </source>
</evidence>
<dbReference type="GO" id="GO:0005048">
    <property type="term" value="F:signal sequence binding"/>
    <property type="evidence" value="ECO:0000318"/>
    <property type="project" value="GO_Central"/>
</dbReference>
<dbReference type="OrthoDB" id="420669at2759"/>
<keyword evidence="3" id="KW-1185">Reference proteome</keyword>
<dbReference type="GO" id="GO:0031204">
    <property type="term" value="P:post-translational protein targeting to membrane, translocation"/>
    <property type="evidence" value="ECO:0000318"/>
    <property type="project" value="GO_Central"/>
</dbReference>
<organism evidence="2 3">
    <name type="scientific">Pristionchus pacificus</name>
    <name type="common">Parasitic nematode worm</name>
    <dbReference type="NCBI Taxonomy" id="54126"/>
    <lineage>
        <taxon>Eukaryota</taxon>
        <taxon>Metazoa</taxon>
        <taxon>Ecdysozoa</taxon>
        <taxon>Nematoda</taxon>
        <taxon>Chromadorea</taxon>
        <taxon>Rhabditida</taxon>
        <taxon>Rhabditina</taxon>
        <taxon>Diplogasteromorpha</taxon>
        <taxon>Diplogasteroidea</taxon>
        <taxon>Neodiplogasteridae</taxon>
        <taxon>Pristionchus</taxon>
    </lineage>
</organism>
<reference evidence="2" key="2">
    <citation type="submission" date="2022-06" db="UniProtKB">
        <authorList>
            <consortium name="EnsemblMetazoa"/>
        </authorList>
    </citation>
    <scope>IDENTIFICATION</scope>
    <source>
        <strain evidence="2">PS312</strain>
    </source>
</reference>
<name>A0A2A6BU75_PRIPA</name>
<dbReference type="SUPFAM" id="SSF103491">
    <property type="entry name" value="Preprotein translocase SecY subunit"/>
    <property type="match status" value="1"/>
</dbReference>
<gene>
    <name evidence="2" type="primary">WBGene00281697</name>
</gene>
<evidence type="ECO:0000256" key="1">
    <source>
        <dbReference type="RuleBase" id="RU004349"/>
    </source>
</evidence>